<evidence type="ECO:0000313" key="10">
    <source>
        <dbReference type="EMBL" id="QKG85654.1"/>
    </source>
</evidence>
<evidence type="ECO:0000256" key="8">
    <source>
        <dbReference type="HAMAP-Rule" id="MF_01209"/>
    </source>
</evidence>
<dbReference type="HAMAP" id="MF_01209">
    <property type="entry name" value="CPSase_S_chain"/>
    <property type="match status" value="1"/>
</dbReference>
<evidence type="ECO:0000256" key="4">
    <source>
        <dbReference type="ARBA" id="ARBA00022741"/>
    </source>
</evidence>
<dbReference type="Proteomes" id="UP000503088">
    <property type="component" value="Chromosome"/>
</dbReference>
<keyword evidence="4 8" id="KW-0547">Nucleotide-binding</keyword>
<keyword evidence="8" id="KW-0055">Arginine biosynthesis</keyword>
<comment type="similarity">
    <text evidence="2 8">Belongs to the CarA family.</text>
</comment>
<dbReference type="SUPFAM" id="SSF52021">
    <property type="entry name" value="Carbamoyl phosphate synthetase, small subunit N-terminal domain"/>
    <property type="match status" value="1"/>
</dbReference>
<dbReference type="RefSeq" id="WP_173224499.1">
    <property type="nucleotide sequence ID" value="NZ_CP048104.1"/>
</dbReference>
<dbReference type="GO" id="GO:0006541">
    <property type="term" value="P:glutamine metabolic process"/>
    <property type="evidence" value="ECO:0007669"/>
    <property type="project" value="InterPro"/>
</dbReference>
<dbReference type="GO" id="GO:0005524">
    <property type="term" value="F:ATP binding"/>
    <property type="evidence" value="ECO:0007669"/>
    <property type="project" value="UniProtKB-UniRule"/>
</dbReference>
<dbReference type="InterPro" id="IPR017926">
    <property type="entry name" value="GATASE"/>
</dbReference>
<keyword evidence="6 8" id="KW-0315">Glutamine amidotransferase</keyword>
<comment type="pathway">
    <text evidence="8">Pyrimidine metabolism; UMP biosynthesis via de novo pathway; (S)-dihydroorotate from bicarbonate: step 1/3.</text>
</comment>
<keyword evidence="5 8" id="KW-0067">ATP-binding</keyword>
<feature type="binding site" evidence="8">
    <location>
        <position position="45"/>
    </location>
    <ligand>
        <name>L-glutamine</name>
        <dbReference type="ChEBI" id="CHEBI:58359"/>
    </ligand>
</feature>
<name>A0A7D4CHV4_9BACL</name>
<dbReference type="InterPro" id="IPR036480">
    <property type="entry name" value="CarbP_synth_ssu_N_sf"/>
</dbReference>
<feature type="binding site" evidence="8">
    <location>
        <position position="209"/>
    </location>
    <ligand>
        <name>L-glutamine</name>
        <dbReference type="ChEBI" id="CHEBI:58359"/>
    </ligand>
</feature>
<dbReference type="UniPathway" id="UPA00068">
    <property type="reaction ID" value="UER00171"/>
</dbReference>
<dbReference type="GO" id="GO:0044205">
    <property type="term" value="P:'de novo' UMP biosynthetic process"/>
    <property type="evidence" value="ECO:0007669"/>
    <property type="project" value="UniProtKB-UniRule"/>
</dbReference>
<dbReference type="SMART" id="SM01097">
    <property type="entry name" value="CPSase_sm_chain"/>
    <property type="match status" value="1"/>
</dbReference>
<comment type="catalytic activity">
    <reaction evidence="8">
        <text>L-glutamine + H2O = L-glutamate + NH4(+)</text>
        <dbReference type="Rhea" id="RHEA:15889"/>
        <dbReference type="ChEBI" id="CHEBI:15377"/>
        <dbReference type="ChEBI" id="CHEBI:28938"/>
        <dbReference type="ChEBI" id="CHEBI:29985"/>
        <dbReference type="ChEBI" id="CHEBI:58359"/>
    </reaction>
</comment>
<feature type="region of interest" description="CPSase" evidence="8">
    <location>
        <begin position="1"/>
        <end position="158"/>
    </location>
</feature>
<dbReference type="NCBIfam" id="TIGR01368">
    <property type="entry name" value="CPSaseIIsmall"/>
    <property type="match status" value="1"/>
</dbReference>
<feature type="active site" evidence="8">
    <location>
        <position position="319"/>
    </location>
</feature>
<comment type="function">
    <text evidence="8">Small subunit of the glutamine-dependent carbamoyl phosphate synthetase (CPSase). CPSase catalyzes the formation of carbamoyl phosphate from the ammonia moiety of glutamine, carbonate, and phosphate donated by ATP, constituting the first step of 2 biosynthetic pathways, one leading to arginine and/or urea and the other to pyrimidine nucleotides. The small subunit (glutamine amidotransferase) binds and cleaves glutamine to supply the large subunit with the substrate ammonia.</text>
</comment>
<dbReference type="Pfam" id="PF00988">
    <property type="entry name" value="CPSase_sm_chain"/>
    <property type="match status" value="1"/>
</dbReference>
<dbReference type="PRINTS" id="PR00096">
    <property type="entry name" value="GATASE"/>
</dbReference>
<protein>
    <recommendedName>
        <fullName evidence="8">Carbamoyl phosphate synthase small chain</fullName>
        <ecNumber evidence="8">6.3.5.5</ecNumber>
    </recommendedName>
    <alternativeName>
        <fullName evidence="8">Carbamoyl phosphate synthetase glutamine chain</fullName>
    </alternativeName>
</protein>
<proteinExistence type="inferred from homology"/>
<dbReference type="AlphaFoldDB" id="A0A7D4CHV4"/>
<dbReference type="GO" id="GO:0006526">
    <property type="term" value="P:L-arginine biosynthetic process"/>
    <property type="evidence" value="ECO:0007669"/>
    <property type="project" value="UniProtKB-UniRule"/>
</dbReference>
<keyword evidence="8" id="KW-0028">Amino-acid biosynthesis</keyword>
<evidence type="ECO:0000256" key="1">
    <source>
        <dbReference type="ARBA" id="ARBA00005077"/>
    </source>
</evidence>
<dbReference type="GO" id="GO:0004088">
    <property type="term" value="F:carbamoyl-phosphate synthase (glutamine-hydrolyzing) activity"/>
    <property type="evidence" value="ECO:0007669"/>
    <property type="project" value="UniProtKB-UniRule"/>
</dbReference>
<dbReference type="InterPro" id="IPR050472">
    <property type="entry name" value="Anth_synth/Amidotransfase"/>
</dbReference>
<keyword evidence="8" id="KW-0665">Pyrimidine biosynthesis</keyword>
<dbReference type="EC" id="6.3.5.5" evidence="8"/>
<evidence type="ECO:0000259" key="9">
    <source>
        <dbReference type="SMART" id="SM01097"/>
    </source>
</evidence>
<accession>A0A7D4CHV4</accession>
<feature type="binding site" evidence="8">
    <location>
        <position position="279"/>
    </location>
    <ligand>
        <name>L-glutamine</name>
        <dbReference type="ChEBI" id="CHEBI:58359"/>
    </ligand>
</feature>
<dbReference type="PANTHER" id="PTHR43418:SF7">
    <property type="entry name" value="CARBAMOYL-PHOSPHATE SYNTHASE SMALL CHAIN"/>
    <property type="match status" value="1"/>
</dbReference>
<reference evidence="10 11" key="1">
    <citation type="submission" date="2020-01" db="EMBL/GenBank/DDBJ databases">
        <authorList>
            <person name="Gulvik C.A."/>
            <person name="Batra D.G."/>
        </authorList>
    </citation>
    <scope>NUCLEOTIDE SEQUENCE [LARGE SCALE GENOMIC DNA]</scope>
    <source>
        <strain evidence="10 11">W9323</strain>
    </source>
</reference>
<dbReference type="SUPFAM" id="SSF52317">
    <property type="entry name" value="Class I glutamine amidotransferase-like"/>
    <property type="match status" value="1"/>
</dbReference>
<feature type="binding site" evidence="8">
    <location>
        <position position="235"/>
    </location>
    <ligand>
        <name>L-glutamine</name>
        <dbReference type="ChEBI" id="CHEBI:58359"/>
    </ligand>
</feature>
<dbReference type="Gene3D" id="3.50.30.20">
    <property type="entry name" value="Carbamoyl-phosphate synthase small subunit, N-terminal domain"/>
    <property type="match status" value="1"/>
</dbReference>
<feature type="binding site" evidence="8">
    <location>
        <position position="238"/>
    </location>
    <ligand>
        <name>L-glutamine</name>
        <dbReference type="ChEBI" id="CHEBI:58359"/>
    </ligand>
</feature>
<keyword evidence="11" id="KW-1185">Reference proteome</keyword>
<dbReference type="PANTHER" id="PTHR43418">
    <property type="entry name" value="MULTIFUNCTIONAL TRYPTOPHAN BIOSYNTHESIS PROTEIN-RELATED"/>
    <property type="match status" value="1"/>
</dbReference>
<comment type="subunit">
    <text evidence="8">Composed of two chains; the small (or glutamine) chain promotes the hydrolysis of glutamine to ammonia, which is used by the large (or ammonia) chain to synthesize carbamoyl phosphate. Tetramer of heterodimers (alpha,beta)4.</text>
</comment>
<dbReference type="PROSITE" id="PS51273">
    <property type="entry name" value="GATASE_TYPE_1"/>
    <property type="match status" value="1"/>
</dbReference>
<evidence type="ECO:0000256" key="2">
    <source>
        <dbReference type="ARBA" id="ARBA00007800"/>
    </source>
</evidence>
<dbReference type="InterPro" id="IPR002474">
    <property type="entry name" value="CarbamoylP_synth_ssu_N"/>
</dbReference>
<dbReference type="NCBIfam" id="NF009475">
    <property type="entry name" value="PRK12838.1"/>
    <property type="match status" value="1"/>
</dbReference>
<dbReference type="EMBL" id="CP048104">
    <property type="protein sequence ID" value="QKG85654.1"/>
    <property type="molecule type" value="Genomic_DNA"/>
</dbReference>
<dbReference type="CDD" id="cd01744">
    <property type="entry name" value="GATase1_CPSase"/>
    <property type="match status" value="1"/>
</dbReference>
<dbReference type="Pfam" id="PF00117">
    <property type="entry name" value="GATase"/>
    <property type="match status" value="1"/>
</dbReference>
<dbReference type="InterPro" id="IPR029062">
    <property type="entry name" value="Class_I_gatase-like"/>
</dbReference>
<organism evidence="10 11">
    <name type="scientific">Kroppenstedtia pulmonis</name>
    <dbReference type="NCBI Taxonomy" id="1380685"/>
    <lineage>
        <taxon>Bacteria</taxon>
        <taxon>Bacillati</taxon>
        <taxon>Bacillota</taxon>
        <taxon>Bacilli</taxon>
        <taxon>Bacillales</taxon>
        <taxon>Thermoactinomycetaceae</taxon>
        <taxon>Kroppenstedtia</taxon>
    </lineage>
</organism>
<dbReference type="Gene3D" id="3.40.50.880">
    <property type="match status" value="1"/>
</dbReference>
<feature type="domain" description="Carbamoyl-phosphate synthase small subunit N-terminal" evidence="9">
    <location>
        <begin position="1"/>
        <end position="122"/>
    </location>
</feature>
<feature type="binding site" evidence="8">
    <location>
        <position position="207"/>
    </location>
    <ligand>
        <name>L-glutamine</name>
        <dbReference type="ChEBI" id="CHEBI:58359"/>
    </ligand>
</feature>
<evidence type="ECO:0000313" key="11">
    <source>
        <dbReference type="Proteomes" id="UP000503088"/>
    </source>
</evidence>
<comment type="catalytic activity">
    <reaction evidence="7 8">
        <text>hydrogencarbonate + L-glutamine + 2 ATP + H2O = carbamoyl phosphate + L-glutamate + 2 ADP + phosphate + 2 H(+)</text>
        <dbReference type="Rhea" id="RHEA:18633"/>
        <dbReference type="ChEBI" id="CHEBI:15377"/>
        <dbReference type="ChEBI" id="CHEBI:15378"/>
        <dbReference type="ChEBI" id="CHEBI:17544"/>
        <dbReference type="ChEBI" id="CHEBI:29985"/>
        <dbReference type="ChEBI" id="CHEBI:30616"/>
        <dbReference type="ChEBI" id="CHEBI:43474"/>
        <dbReference type="ChEBI" id="CHEBI:58228"/>
        <dbReference type="ChEBI" id="CHEBI:58359"/>
        <dbReference type="ChEBI" id="CHEBI:456216"/>
        <dbReference type="EC" id="6.3.5.5"/>
    </reaction>
</comment>
<dbReference type="InterPro" id="IPR006274">
    <property type="entry name" value="CarbamoylP_synth_ssu"/>
</dbReference>
<comment type="pathway">
    <text evidence="1 8">Amino-acid biosynthesis; L-arginine biosynthesis; carbamoyl phosphate from bicarbonate: step 1/1.</text>
</comment>
<evidence type="ECO:0000256" key="6">
    <source>
        <dbReference type="ARBA" id="ARBA00022962"/>
    </source>
</evidence>
<gene>
    <name evidence="8" type="primary">carA</name>
    <name evidence="10" type="ORF">GXN76_15170</name>
</gene>
<comment type="caution">
    <text evidence="8">Lacks conserved residue(s) required for the propagation of feature annotation.</text>
</comment>
<keyword evidence="3 8" id="KW-0436">Ligase</keyword>
<dbReference type="GO" id="GO:0006207">
    <property type="term" value="P:'de novo' pyrimidine nucleobase biosynthetic process"/>
    <property type="evidence" value="ECO:0007669"/>
    <property type="project" value="InterPro"/>
</dbReference>
<evidence type="ECO:0000256" key="5">
    <source>
        <dbReference type="ARBA" id="ARBA00022840"/>
    </source>
</evidence>
<dbReference type="UniPathway" id="UPA00070">
    <property type="reaction ID" value="UER00115"/>
</dbReference>
<feature type="binding site" evidence="8">
    <location>
        <position position="276"/>
    </location>
    <ligand>
        <name>L-glutamine</name>
        <dbReference type="ChEBI" id="CHEBI:58359"/>
    </ligand>
</feature>
<dbReference type="KEGG" id="kpul:GXN76_15170"/>
<evidence type="ECO:0000256" key="3">
    <source>
        <dbReference type="ARBA" id="ARBA00022598"/>
    </source>
</evidence>
<evidence type="ECO:0000256" key="7">
    <source>
        <dbReference type="ARBA" id="ARBA00048816"/>
    </source>
</evidence>
<dbReference type="InterPro" id="IPR035686">
    <property type="entry name" value="CPSase_GATase1"/>
</dbReference>
<feature type="active site" evidence="8">
    <location>
        <position position="321"/>
    </location>
</feature>
<dbReference type="PRINTS" id="PR00099">
    <property type="entry name" value="CPSGATASE"/>
</dbReference>
<feature type="binding site" evidence="8">
    <location>
        <position position="278"/>
    </location>
    <ligand>
        <name>L-glutamine</name>
        <dbReference type="ChEBI" id="CHEBI:58359"/>
    </ligand>
</feature>
<sequence length="350" mass="38632">MSAYLVFEDGEVFPGEWIGTPGTVGGEIVFHTAMTGCQEVMADPSCAGQILVFTYPLIGNCGVIPDSVPRCAGVVVSEVFEGSRSSLKQWLDQAGVPGICGMDTREVVKKVRRGGMIRGVIAASPSSKWKWENPLSPEWVHRVSVTRPVSYPSSSDSPHIVVVDLGHKKSIPDLLIHHPCRVTLVPFCWPPEKIMSLKPDGLLFSNGPGDPKAFISRLPDWVPLIRKFPTFGIGLGHQLLALALGGDTLRLPNGHRGNHHPVRNIRTGKVLITSQNHGYAVKEDSLDPSQWKVTYRHVQDGSVEGIAHRIYPVTSVQFHPDIYFEPEDTVEWLQPFWEMVCTGKKVEMYG</sequence>